<evidence type="ECO:0000256" key="6">
    <source>
        <dbReference type="ARBA" id="ARBA00022475"/>
    </source>
</evidence>
<accession>M7B8H6</accession>
<evidence type="ECO:0000313" key="24">
    <source>
        <dbReference type="EMBL" id="EMP34261.1"/>
    </source>
</evidence>
<keyword evidence="15" id="KW-0472">Membrane</keyword>
<keyword evidence="8" id="KW-0597">Phosphoprotein</keyword>
<dbReference type="FunFam" id="2.30.42.10:FF:000041">
    <property type="entry name" value="protein scribble homolog isoform X1"/>
    <property type="match status" value="1"/>
</dbReference>
<dbReference type="SMART" id="SM00369">
    <property type="entry name" value="LRR_TYP"/>
    <property type="match status" value="11"/>
</dbReference>
<feature type="domain" description="PDZ" evidence="23">
    <location>
        <begin position="1036"/>
        <end position="1125"/>
    </location>
</feature>
<dbReference type="GO" id="GO:0045197">
    <property type="term" value="P:establishment or maintenance of epithelial cell apical/basal polarity"/>
    <property type="evidence" value="ECO:0007669"/>
    <property type="project" value="TreeGrafter"/>
</dbReference>
<dbReference type="InterPro" id="IPR050614">
    <property type="entry name" value="Synaptic_Scaffolding_LAP-MAGUK"/>
</dbReference>
<dbReference type="STRING" id="8469.M7B8H6"/>
<dbReference type="GO" id="GO:0005912">
    <property type="term" value="C:adherens junction"/>
    <property type="evidence" value="ECO:0007669"/>
    <property type="project" value="UniProtKB-SubCell"/>
</dbReference>
<dbReference type="GO" id="GO:0005737">
    <property type="term" value="C:cytoplasm"/>
    <property type="evidence" value="ECO:0007669"/>
    <property type="project" value="UniProtKB-SubCell"/>
</dbReference>
<evidence type="ECO:0000256" key="9">
    <source>
        <dbReference type="ARBA" id="ARBA00022614"/>
    </source>
</evidence>
<evidence type="ECO:0000256" key="15">
    <source>
        <dbReference type="ARBA" id="ARBA00023136"/>
    </source>
</evidence>
<protein>
    <recommendedName>
        <fullName evidence="21">Protein scribble homolog</fullName>
    </recommendedName>
</protein>
<feature type="region of interest" description="Disordered" evidence="22">
    <location>
        <begin position="1672"/>
        <end position="1761"/>
    </location>
</feature>
<evidence type="ECO:0000256" key="13">
    <source>
        <dbReference type="ARBA" id="ARBA00023018"/>
    </source>
</evidence>
<evidence type="ECO:0000256" key="16">
    <source>
        <dbReference type="ARBA" id="ARBA00023139"/>
    </source>
</evidence>
<evidence type="ECO:0000256" key="17">
    <source>
        <dbReference type="ARBA" id="ARBA00023273"/>
    </source>
</evidence>
<evidence type="ECO:0000256" key="7">
    <source>
        <dbReference type="ARBA" id="ARBA00022490"/>
    </source>
</evidence>
<evidence type="ECO:0000256" key="21">
    <source>
        <dbReference type="ARBA" id="ARBA00072775"/>
    </source>
</evidence>
<dbReference type="PROSITE" id="PS51450">
    <property type="entry name" value="LRR"/>
    <property type="match status" value="4"/>
</dbReference>
<gene>
    <name evidence="24" type="ORF">UY3_08588</name>
</gene>
<dbReference type="CDD" id="cd06704">
    <property type="entry name" value="PDZ1_Scribble-like"/>
    <property type="match status" value="1"/>
</dbReference>
<dbReference type="GO" id="GO:0014069">
    <property type="term" value="C:postsynaptic density"/>
    <property type="evidence" value="ECO:0007669"/>
    <property type="project" value="TreeGrafter"/>
</dbReference>
<keyword evidence="11" id="KW-0221">Differentiation</keyword>
<feature type="region of interest" description="Disordered" evidence="22">
    <location>
        <begin position="2242"/>
        <end position="2261"/>
    </location>
</feature>
<dbReference type="FunFam" id="2.30.42.10:FF:000114">
    <property type="entry name" value="protein scribble homolog isoform X1"/>
    <property type="match status" value="1"/>
</dbReference>
<feature type="region of interest" description="Disordered" evidence="22">
    <location>
        <begin position="1847"/>
        <end position="1888"/>
    </location>
</feature>
<keyword evidence="12" id="KW-0965">Cell junction</keyword>
<dbReference type="SUPFAM" id="SSF52058">
    <property type="entry name" value="L domain-like"/>
    <property type="match status" value="1"/>
</dbReference>
<dbReference type="FunFam" id="3.80.10.10:FF:000937">
    <property type="entry name" value="Scribbled planar cell polarity protein"/>
    <property type="match status" value="1"/>
</dbReference>
<evidence type="ECO:0000259" key="23">
    <source>
        <dbReference type="PROSITE" id="PS50106"/>
    </source>
</evidence>
<dbReference type="SMART" id="SM00364">
    <property type="entry name" value="LRR_BAC"/>
    <property type="match status" value="8"/>
</dbReference>
<evidence type="ECO:0000256" key="10">
    <source>
        <dbReference type="ARBA" id="ARBA00022737"/>
    </source>
</evidence>
<evidence type="ECO:0000256" key="1">
    <source>
        <dbReference type="ARBA" id="ARBA00004202"/>
    </source>
</evidence>
<feature type="compositionally biased region" description="Basic and acidic residues" evidence="22">
    <location>
        <begin position="1751"/>
        <end position="1761"/>
    </location>
</feature>
<feature type="region of interest" description="Disordered" evidence="22">
    <location>
        <begin position="862"/>
        <end position="890"/>
    </location>
</feature>
<keyword evidence="17" id="KW-0966">Cell projection</keyword>
<feature type="compositionally biased region" description="Acidic residues" evidence="22">
    <location>
        <begin position="685"/>
        <end position="694"/>
    </location>
</feature>
<evidence type="ECO:0000256" key="12">
    <source>
        <dbReference type="ARBA" id="ARBA00022949"/>
    </source>
</evidence>
<dbReference type="InterPro" id="IPR036034">
    <property type="entry name" value="PDZ_sf"/>
</dbReference>
<feature type="compositionally biased region" description="Low complexity" evidence="22">
    <location>
        <begin position="1416"/>
        <end position="1427"/>
    </location>
</feature>
<dbReference type="EMBL" id="KB533133">
    <property type="protein sequence ID" value="EMP34261.1"/>
    <property type="molecule type" value="Genomic_DNA"/>
</dbReference>
<sequence>MRIFVRAVDTWTFVAGIIEGKGSADRGSTSRSLHGPGLVNRSQWELRSAEPADTAANKPLVSLLEKLAPALSLPFFRLLNLRKLGLSDNEIQRLPPEVANFMQLVELDISRNDIPEIPESIKFCKSLEIADFSGNPLSRLPEGFTQLRSLGHLALNDVSLQSLPSDIGNLANLVTLELRENLLKSLPTSLSFLVKLEQLDLGGNDLEVLPDTLGALPNLRELWLDRNQLSALPPELGNLRRLVCLDVSENKLEQLPNEVSGLMALTDLLLSQNLLECIPDGIGQLKQLSILKVDQNRLAAVTESIGDCENLSELILTENVLTALPKSLGKLTKLTNLNVDRNRLTALPSEIGGCASLNVLSLRDNRLVLLPPELANTTELHVLDVAGNRLQNLPFALTNLNLKALWLAENQSQPMLKFQTEDDKTGEKVLTCYLLPQQPSPSLENLLQNSMDESWTDTNLNRVSVIQFLDEPKADDEEEAGAEKRGLQRRATPHPSELKVMKKVIEVRRNEVYSAKPDVDLDSPNSEEKRLSAMSNRSEDSHVSNSTVSANFREEEEEGRGGDRLNGQVPKTQELENEAKPGAEEEQEVEAVAGQEEELEVEYNEPTVHFAEDTLIRSEDEDEDEDRPFPVEKQRLIRKDTPHYKKHFKITKLPKPEAVVALLQGLNSDRVPEEEELVGCNNSAEPEEQEEAWDKDDMKNGALSTQPSVKGVSFDQANNLLIEPARIEEEELTLTILRQTGGLGISIAGGKGSTPYKGDDEGIFISRVSEEGPAARAGVRVGDKLLEVNGVALHRAEHHVAVEALRGSGSSVSMTVSVNGVALHRAEHHVAVEALRGSGSSVSMTVLRERMVEPENAITVTPLRPEDDYSPREPRGGLRFPERPEGAPPTDRFSTCLMRNEKGLGFSIAGGKGSTPYRAGDTGIFISRIAEGGAAHRDGTLHVGDRVISINGVDMTEARHDQAVALLTASSPTIALLVEREGAQQLSEGDSPVVQRVRTHSPPPPPSHGESTPEETPLLQRNHLPKCLEDQYPIEEICLVKAGGPLGLSIVGGSDHSSHPFGIHEPGVFISKVIPHGLASRSGLRVGDRILEVNTIDLRHATHQEAVNALLSSTQELSMLVRRDPPPPGMQEICIEKAPGEKLGISIRGGAKGHAGNPFDPTDEGIFISKVSSSGAAARDGRLKVGLRILEVNHQSLLGMTHTEAVQILRSVGDKLLVLVCDGFDPKAAAAIEMSPGIIANPFAAGIGRKNSLESISSIDRDLTPEELEILQKEMEMVREATQWEREEMEKVSISSEPLRLDYRTLAALPSNNLPRVTRALVQCDRASPGMESDCALLPLPVALDSQNSDPDPIAGLSRNLFLGPVLVLLPDCVVAAPGTSPVASSAPLLHGPCSWAQCQAPAGESEPGSSRRDASYSPSSQQVRSSWGGGSSLCRGLEKGEHARCGAWGKGVSVLGKGVLVSAFPAGTLVSSVFLWFSPLSVLPGAPLQSPAALRPAHLSGRETRFAAINFIPPQDDSKSLRPPSPSSPEDVPVNVKQAYKTFAAVPLSQANKETHGQTSTEKPKASPEMMSSRGLHSPEQRSFRERQKYFEIEVKQQQVEKPPKRVSLVGEDDLKKMKEEEARKLQQKRALLLEEEEEEEEEDVGKQMPDMSMQSSVIIEGVEYKIKRLNGRSIQSPATRISEADEHSSSQRNSLEEGFKPEQRPNSMSGLIPVYPGGGETGAPVRTAKAERRHQERLRMQSPEFLSTQEKELSPAERRALEAEKRAMWRAARSSTLEDSIKQYEQDLARKLYQSRQRAPAPGARPAQVSSPVQSHVSRTPGSGSQSRMKSLEQDALKAQMVIAKSKEGKKRSTLEQLAESPSPAPTPSPTLPEDCSHRNVTSPGRLSMSEKKFDYREFAAIPSSKPVYEIQHWSDWSQNQPPAATMSLQIQASTALPWSPQGDNFMGSEAQFSPSLRQHEWGPEGTLAALVPTWHQSQWLSQWPYWNTWSVPVMPVPHSCQPSVAASDRPQAAPPAPAAPDLVQDVPATASGEEPVPTPRPLSLVGGDTIEAPLATQSSSSSPDEVVAEPSRASPPDDFCENQDLLHKVAANLGLKVEEMEEQTDKLFNVFSASAPTQVALPVHKGLLNIAKAILHPANLEKGGNKYFAPAKGFEYLYTYPPSGSLVVSVANERDKRGPTSSTPKNKESPEAAGNLRYVDDTNSTVPQDQDGPAEEEELLVTHDSSTPTTSALEEMALYSSKRKLRHSRRSLEAAVPT</sequence>
<feature type="compositionally biased region" description="Acidic residues" evidence="22">
    <location>
        <begin position="1635"/>
        <end position="1645"/>
    </location>
</feature>
<evidence type="ECO:0000256" key="3">
    <source>
        <dbReference type="ARBA" id="ARBA00004510"/>
    </source>
</evidence>
<feature type="compositionally biased region" description="Polar residues" evidence="22">
    <location>
        <begin position="1550"/>
        <end position="1562"/>
    </location>
</feature>
<evidence type="ECO:0000256" key="19">
    <source>
        <dbReference type="ARBA" id="ARBA00034106"/>
    </source>
</evidence>
<comment type="subcellular location">
    <subcellularLocation>
        <location evidence="4">Cell junction</location>
        <location evidence="4">Adherens junction</location>
    </subcellularLocation>
    <subcellularLocation>
        <location evidence="1">Cell membrane</location>
        <topology evidence="1">Peripheral membrane protein</topology>
    </subcellularLocation>
    <subcellularLocation>
        <location evidence="3">Cell projection</location>
        <location evidence="3">Lamellipodium</location>
    </subcellularLocation>
    <subcellularLocation>
        <location evidence="2">Cytoplasm</location>
    </subcellularLocation>
    <subcellularLocation>
        <location evidence="20">Postsynapse</location>
    </subcellularLocation>
    <subcellularLocation>
        <location evidence="19">Presynapse</location>
    </subcellularLocation>
</comment>
<keyword evidence="16" id="KW-0564">Palmitate</keyword>
<reference evidence="25" key="1">
    <citation type="journal article" date="2013" name="Nat. Genet.">
        <title>The draft genomes of soft-shell turtle and green sea turtle yield insights into the development and evolution of the turtle-specific body plan.</title>
        <authorList>
            <person name="Wang Z."/>
            <person name="Pascual-Anaya J."/>
            <person name="Zadissa A."/>
            <person name="Li W."/>
            <person name="Niimura Y."/>
            <person name="Huang Z."/>
            <person name="Li C."/>
            <person name="White S."/>
            <person name="Xiong Z."/>
            <person name="Fang D."/>
            <person name="Wang B."/>
            <person name="Ming Y."/>
            <person name="Chen Y."/>
            <person name="Zheng Y."/>
            <person name="Kuraku S."/>
            <person name="Pignatelli M."/>
            <person name="Herrero J."/>
            <person name="Beal K."/>
            <person name="Nozawa M."/>
            <person name="Li Q."/>
            <person name="Wang J."/>
            <person name="Zhang H."/>
            <person name="Yu L."/>
            <person name="Shigenobu S."/>
            <person name="Wang J."/>
            <person name="Liu J."/>
            <person name="Flicek P."/>
            <person name="Searle S."/>
            <person name="Wang J."/>
            <person name="Kuratani S."/>
            <person name="Yin Y."/>
            <person name="Aken B."/>
            <person name="Zhang G."/>
            <person name="Irie N."/>
        </authorList>
    </citation>
    <scope>NUCLEOTIDE SEQUENCE [LARGE SCALE GENOMIC DNA]</scope>
</reference>
<evidence type="ECO:0000256" key="22">
    <source>
        <dbReference type="SAM" id="MobiDB-lite"/>
    </source>
</evidence>
<feature type="domain" description="PDZ" evidence="23">
    <location>
        <begin position="894"/>
        <end position="982"/>
    </location>
</feature>
<feature type="region of interest" description="Disordered" evidence="22">
    <location>
        <begin position="516"/>
        <end position="637"/>
    </location>
</feature>
<feature type="region of interest" description="Disordered" evidence="22">
    <location>
        <begin position="1793"/>
        <end position="1835"/>
    </location>
</feature>
<proteinExistence type="predicted"/>
<evidence type="ECO:0000256" key="8">
    <source>
        <dbReference type="ARBA" id="ARBA00022553"/>
    </source>
</evidence>
<dbReference type="Gene3D" id="2.30.42.10">
    <property type="match status" value="4"/>
</dbReference>
<evidence type="ECO:0000256" key="20">
    <source>
        <dbReference type="ARBA" id="ARBA00034110"/>
    </source>
</evidence>
<feature type="region of interest" description="Disordered" evidence="22">
    <location>
        <begin position="673"/>
        <end position="707"/>
    </location>
</feature>
<feature type="region of interest" description="Disordered" evidence="22">
    <location>
        <begin position="1549"/>
        <end position="1583"/>
    </location>
</feature>
<dbReference type="GO" id="GO:0098887">
    <property type="term" value="P:neurotransmitter receptor transport, endosome to postsynaptic membrane"/>
    <property type="evidence" value="ECO:0007669"/>
    <property type="project" value="TreeGrafter"/>
</dbReference>
<feature type="region of interest" description="Disordered" evidence="22">
    <location>
        <begin position="2003"/>
        <end position="2026"/>
    </location>
</feature>
<dbReference type="InterPro" id="IPR003591">
    <property type="entry name" value="Leu-rich_rpt_typical-subtyp"/>
</dbReference>
<keyword evidence="13" id="KW-0770">Synapse</keyword>
<dbReference type="SUPFAM" id="SSF50156">
    <property type="entry name" value="PDZ domain-like"/>
    <property type="match status" value="4"/>
</dbReference>
<dbReference type="PANTHER" id="PTHR23119:SF57">
    <property type="entry name" value="PROTEIN SCRIBBLE HOMOLOG"/>
    <property type="match status" value="1"/>
</dbReference>
<feature type="domain" description="PDZ" evidence="23">
    <location>
        <begin position="1132"/>
        <end position="1220"/>
    </location>
</feature>
<dbReference type="Gene3D" id="3.80.10.10">
    <property type="entry name" value="Ribonuclease Inhibitor"/>
    <property type="match status" value="3"/>
</dbReference>
<evidence type="ECO:0000256" key="4">
    <source>
        <dbReference type="ARBA" id="ARBA00004536"/>
    </source>
</evidence>
<feature type="compositionally biased region" description="Basic and acidic residues" evidence="22">
    <location>
        <begin position="627"/>
        <end position="637"/>
    </location>
</feature>
<evidence type="ECO:0000256" key="2">
    <source>
        <dbReference type="ARBA" id="ARBA00004496"/>
    </source>
</evidence>
<organism evidence="24 25">
    <name type="scientific">Chelonia mydas</name>
    <name type="common">Green sea-turtle</name>
    <name type="synonym">Chelonia agassizi</name>
    <dbReference type="NCBI Taxonomy" id="8469"/>
    <lineage>
        <taxon>Eukaryota</taxon>
        <taxon>Metazoa</taxon>
        <taxon>Chordata</taxon>
        <taxon>Craniata</taxon>
        <taxon>Vertebrata</taxon>
        <taxon>Euteleostomi</taxon>
        <taxon>Archelosauria</taxon>
        <taxon>Testudinata</taxon>
        <taxon>Testudines</taxon>
        <taxon>Cryptodira</taxon>
        <taxon>Durocryptodira</taxon>
        <taxon>Americhelydia</taxon>
        <taxon>Chelonioidea</taxon>
        <taxon>Cheloniidae</taxon>
        <taxon>Chelonia</taxon>
    </lineage>
</organism>
<dbReference type="GO" id="GO:0098968">
    <property type="term" value="P:neurotransmitter receptor transport postsynaptic membrane to endosome"/>
    <property type="evidence" value="ECO:0007669"/>
    <property type="project" value="TreeGrafter"/>
</dbReference>
<feature type="region of interest" description="Disordered" evidence="22">
    <location>
        <begin position="1629"/>
        <end position="1655"/>
    </location>
</feature>
<dbReference type="PANTHER" id="PTHR23119">
    <property type="entry name" value="DISCS LARGE"/>
    <property type="match status" value="1"/>
</dbReference>
<dbReference type="CDD" id="cd06702">
    <property type="entry name" value="PDZ3_Scribble-like"/>
    <property type="match status" value="1"/>
</dbReference>
<dbReference type="Gene3D" id="6.20.370.60">
    <property type="match status" value="1"/>
</dbReference>
<feature type="compositionally biased region" description="Basic and acidic residues" evidence="22">
    <location>
        <begin position="1847"/>
        <end position="1856"/>
    </location>
</feature>
<dbReference type="GO" id="GO:0030154">
    <property type="term" value="P:cell differentiation"/>
    <property type="evidence" value="ECO:0007669"/>
    <property type="project" value="UniProtKB-KW"/>
</dbReference>
<feature type="compositionally biased region" description="Low complexity" evidence="22">
    <location>
        <begin position="1796"/>
        <end position="1810"/>
    </location>
</feature>
<keyword evidence="14" id="KW-0175">Coiled coil</keyword>
<dbReference type="GO" id="GO:0016323">
    <property type="term" value="C:basolateral plasma membrane"/>
    <property type="evidence" value="ECO:0007669"/>
    <property type="project" value="TreeGrafter"/>
</dbReference>
<feature type="compositionally biased region" description="Acidic residues" evidence="22">
    <location>
        <begin position="584"/>
        <end position="603"/>
    </location>
</feature>
<keyword evidence="5" id="KW-0217">Developmental protein</keyword>
<feature type="compositionally biased region" description="Basic and acidic residues" evidence="22">
    <location>
        <begin position="1684"/>
        <end position="1705"/>
    </location>
</feature>
<dbReference type="FunFam" id="3.80.10.10:FF:000064">
    <property type="entry name" value="Scribbled planar cell polarity protein"/>
    <property type="match status" value="1"/>
</dbReference>
<evidence type="ECO:0000256" key="14">
    <source>
        <dbReference type="ARBA" id="ARBA00023054"/>
    </source>
</evidence>
<feature type="compositionally biased region" description="Low complexity" evidence="22">
    <location>
        <begin position="1008"/>
        <end position="1017"/>
    </location>
</feature>
<feature type="region of interest" description="Disordered" evidence="22">
    <location>
        <begin position="1401"/>
        <end position="1431"/>
    </location>
</feature>
<dbReference type="Pfam" id="PF00595">
    <property type="entry name" value="PDZ"/>
    <property type="match status" value="4"/>
</dbReference>
<keyword evidence="9" id="KW-0433">Leucine-rich repeat</keyword>
<feature type="compositionally biased region" description="Basic and acidic residues" evidence="22">
    <location>
        <begin position="864"/>
        <end position="885"/>
    </location>
</feature>
<evidence type="ECO:0000313" key="25">
    <source>
        <dbReference type="Proteomes" id="UP000031443"/>
    </source>
</evidence>
<keyword evidence="10" id="KW-0677">Repeat</keyword>
<feature type="region of interest" description="Disordered" evidence="22">
    <location>
        <begin position="471"/>
        <end position="494"/>
    </location>
</feature>
<dbReference type="GO" id="GO:0098793">
    <property type="term" value="C:presynapse"/>
    <property type="evidence" value="ECO:0007669"/>
    <property type="project" value="UniProtKB-SubCell"/>
</dbReference>
<dbReference type="SMART" id="SM00228">
    <property type="entry name" value="PDZ"/>
    <property type="match status" value="4"/>
</dbReference>
<name>M7B8H6_CHEMY</name>
<dbReference type="GO" id="GO:0030027">
    <property type="term" value="C:lamellipodium"/>
    <property type="evidence" value="ECO:0007669"/>
    <property type="project" value="UniProtKB-SubCell"/>
</dbReference>
<dbReference type="Proteomes" id="UP000031443">
    <property type="component" value="Unassembled WGS sequence"/>
</dbReference>
<dbReference type="InterPro" id="IPR001611">
    <property type="entry name" value="Leu-rich_rpt"/>
</dbReference>
<dbReference type="FunFam" id="3.80.10.10:FF:000036">
    <property type="entry name" value="protein scribble homolog isoform X1"/>
    <property type="match status" value="1"/>
</dbReference>
<feature type="compositionally biased region" description="Polar residues" evidence="22">
    <location>
        <begin position="2226"/>
        <end position="2235"/>
    </location>
</feature>
<dbReference type="Pfam" id="PF23598">
    <property type="entry name" value="LRR_14"/>
    <property type="match status" value="1"/>
</dbReference>
<dbReference type="FunFam" id="2.30.42.10:FF:000064">
    <property type="entry name" value="protein lap4 isoform X1"/>
    <property type="match status" value="1"/>
</dbReference>
<dbReference type="InterPro" id="IPR055414">
    <property type="entry name" value="LRR_R13L4/SHOC2-like"/>
</dbReference>
<evidence type="ECO:0000256" key="5">
    <source>
        <dbReference type="ARBA" id="ARBA00022473"/>
    </source>
</evidence>
<dbReference type="GO" id="GO:0043113">
    <property type="term" value="P:receptor clustering"/>
    <property type="evidence" value="ECO:0007669"/>
    <property type="project" value="TreeGrafter"/>
</dbReference>
<dbReference type="CDD" id="cd06701">
    <property type="entry name" value="PDZ4_Scribble-like"/>
    <property type="match status" value="1"/>
</dbReference>
<dbReference type="InterPro" id="IPR032675">
    <property type="entry name" value="LRR_dom_sf"/>
</dbReference>
<dbReference type="PROSITE" id="PS50106">
    <property type="entry name" value="PDZ"/>
    <property type="match status" value="4"/>
</dbReference>
<dbReference type="GO" id="GO:0019901">
    <property type="term" value="F:protein kinase binding"/>
    <property type="evidence" value="ECO:0007669"/>
    <property type="project" value="TreeGrafter"/>
</dbReference>
<feature type="compositionally biased region" description="Basic and acidic residues" evidence="22">
    <location>
        <begin position="1730"/>
        <end position="1741"/>
    </location>
</feature>
<dbReference type="GO" id="GO:0098609">
    <property type="term" value="P:cell-cell adhesion"/>
    <property type="evidence" value="ECO:0007669"/>
    <property type="project" value="TreeGrafter"/>
</dbReference>
<keyword evidence="18" id="KW-0449">Lipoprotein</keyword>
<dbReference type="InterPro" id="IPR001478">
    <property type="entry name" value="PDZ"/>
</dbReference>
<keyword evidence="7" id="KW-0963">Cytoplasm</keyword>
<feature type="region of interest" description="Disordered" evidence="22">
    <location>
        <begin position="983"/>
        <end position="1017"/>
    </location>
</feature>
<feature type="region of interest" description="Disordered" evidence="22">
    <location>
        <begin position="2175"/>
        <end position="2235"/>
    </location>
</feature>
<dbReference type="eggNOG" id="KOG0619">
    <property type="taxonomic scope" value="Eukaryota"/>
</dbReference>
<dbReference type="GO" id="GO:0045211">
    <property type="term" value="C:postsynaptic membrane"/>
    <property type="evidence" value="ECO:0007669"/>
    <property type="project" value="TreeGrafter"/>
</dbReference>
<feature type="compositionally biased region" description="Basic and acidic residues" evidence="22">
    <location>
        <begin position="526"/>
        <end position="542"/>
    </location>
</feature>
<keyword evidence="25" id="KW-1185">Reference proteome</keyword>
<feature type="region of interest" description="Disordered" evidence="22">
    <location>
        <begin position="1513"/>
        <end position="1532"/>
    </location>
</feature>
<feature type="compositionally biased region" description="Polar residues" evidence="22">
    <location>
        <begin position="1811"/>
        <end position="1831"/>
    </location>
</feature>
<evidence type="ECO:0000256" key="11">
    <source>
        <dbReference type="ARBA" id="ARBA00022782"/>
    </source>
</evidence>
<evidence type="ECO:0000256" key="18">
    <source>
        <dbReference type="ARBA" id="ARBA00023288"/>
    </source>
</evidence>
<dbReference type="CDD" id="cd06703">
    <property type="entry name" value="PDZ2_Scribble-like"/>
    <property type="match status" value="1"/>
</dbReference>
<feature type="region of interest" description="Disordered" evidence="22">
    <location>
        <begin position="2057"/>
        <end position="2079"/>
    </location>
</feature>
<keyword evidence="6" id="KW-1003">Cell membrane</keyword>
<feature type="compositionally biased region" description="Basic and acidic residues" evidence="22">
    <location>
        <begin position="573"/>
        <end position="583"/>
    </location>
</feature>
<dbReference type="FunFam" id="2.30.42.10:FF:000074">
    <property type="entry name" value="protein scribble homolog isoform X2"/>
    <property type="match status" value="1"/>
</dbReference>
<feature type="domain" description="PDZ" evidence="23">
    <location>
        <begin position="733"/>
        <end position="820"/>
    </location>
</feature>